<evidence type="ECO:0000259" key="1">
    <source>
        <dbReference type="Pfam" id="PF00535"/>
    </source>
</evidence>
<feature type="domain" description="Glycosyltransferase 2-like" evidence="1">
    <location>
        <begin position="7"/>
        <end position="165"/>
    </location>
</feature>
<protein>
    <recommendedName>
        <fullName evidence="1">Glycosyltransferase 2-like domain-containing protein</fullName>
    </recommendedName>
</protein>
<dbReference type="OrthoDB" id="9815829at2"/>
<dbReference type="AlphaFoldDB" id="A0A179DLC9"/>
<proteinExistence type="predicted"/>
<gene>
    <name evidence="2" type="ORF">A5893_01510</name>
</gene>
<dbReference type="Proteomes" id="UP000078459">
    <property type="component" value="Unassembled WGS sequence"/>
</dbReference>
<accession>A0A179DLC9</accession>
<name>A0A179DLC9_9SPHI</name>
<evidence type="ECO:0000313" key="2">
    <source>
        <dbReference type="EMBL" id="OAQ41821.1"/>
    </source>
</evidence>
<dbReference type="InterPro" id="IPR001173">
    <property type="entry name" value="Glyco_trans_2-like"/>
</dbReference>
<dbReference type="STRING" id="1826909.A5893_01510"/>
<comment type="caution">
    <text evidence="2">The sequence shown here is derived from an EMBL/GenBank/DDBJ whole genome shotgun (WGS) entry which is preliminary data.</text>
</comment>
<dbReference type="RefSeq" id="WP_068820852.1">
    <property type="nucleotide sequence ID" value="NZ_LWHJ01000011.1"/>
</dbReference>
<dbReference type="CDD" id="cd00761">
    <property type="entry name" value="Glyco_tranf_GTA_type"/>
    <property type="match status" value="1"/>
</dbReference>
<dbReference type="InterPro" id="IPR029044">
    <property type="entry name" value="Nucleotide-diphossugar_trans"/>
</dbReference>
<dbReference type="Gene3D" id="3.90.550.10">
    <property type="entry name" value="Spore Coat Polysaccharide Biosynthesis Protein SpsA, Chain A"/>
    <property type="match status" value="1"/>
</dbReference>
<dbReference type="SUPFAM" id="SSF53448">
    <property type="entry name" value="Nucleotide-diphospho-sugar transferases"/>
    <property type="match status" value="1"/>
</dbReference>
<reference evidence="2 3" key="1">
    <citation type="submission" date="2016-04" db="EMBL/GenBank/DDBJ databases">
        <authorList>
            <person name="Evans L.H."/>
            <person name="Alamgir A."/>
            <person name="Owens N."/>
            <person name="Weber N.D."/>
            <person name="Virtaneva K."/>
            <person name="Barbian K."/>
            <person name="Babar A."/>
            <person name="Rosenke K."/>
        </authorList>
    </citation>
    <scope>NUCLEOTIDE SEQUENCE [LARGE SCALE GENOMIC DNA]</scope>
    <source>
        <strain evidence="2 3">CCM 8644</strain>
    </source>
</reference>
<dbReference type="PANTHER" id="PTHR43685">
    <property type="entry name" value="GLYCOSYLTRANSFERASE"/>
    <property type="match status" value="1"/>
</dbReference>
<reference evidence="2 3" key="2">
    <citation type="submission" date="2016-06" db="EMBL/GenBank/DDBJ databases">
        <title>Pedobacter psychrophilus sp. nov., isolated from Antarctic fragmentary rock.</title>
        <authorList>
            <person name="Svec P."/>
        </authorList>
    </citation>
    <scope>NUCLEOTIDE SEQUENCE [LARGE SCALE GENOMIC DNA]</scope>
    <source>
        <strain evidence="2 3">CCM 8644</strain>
    </source>
</reference>
<dbReference type="InterPro" id="IPR050834">
    <property type="entry name" value="Glycosyltransf_2"/>
</dbReference>
<organism evidence="2 3">
    <name type="scientific">Pedobacter psychrophilus</name>
    <dbReference type="NCBI Taxonomy" id="1826909"/>
    <lineage>
        <taxon>Bacteria</taxon>
        <taxon>Pseudomonadati</taxon>
        <taxon>Bacteroidota</taxon>
        <taxon>Sphingobacteriia</taxon>
        <taxon>Sphingobacteriales</taxon>
        <taxon>Sphingobacteriaceae</taxon>
        <taxon>Pedobacter</taxon>
    </lineage>
</organism>
<evidence type="ECO:0000313" key="3">
    <source>
        <dbReference type="Proteomes" id="UP000078459"/>
    </source>
</evidence>
<sequence>MMLKHTFVIPVYKESSYLETCIQNLLKQTAKSEIILSTSTPTTFSKELAKKYQLPYIINHQENKSIANDWNFAVTQANTLYVTIAHQDDIYDENYTKEFLIQLEKHPNTLIAFSDYSDIINGEVVKSSLNKFVKHCLLFPFRIISSYKNQFIKKLILSFGSPICCPTVTYNKETLGNFRFSESYLVALDWLAWLEIANKEGKFLYVNKDLVKHRIHQESETTAQLNNGKRLLEEQAILKQIWGDFLGNIISKFYVFGHKGNKI</sequence>
<keyword evidence="3" id="KW-1185">Reference proteome</keyword>
<dbReference type="Pfam" id="PF00535">
    <property type="entry name" value="Glycos_transf_2"/>
    <property type="match status" value="1"/>
</dbReference>
<dbReference type="EMBL" id="LWHJ01000011">
    <property type="protein sequence ID" value="OAQ41821.1"/>
    <property type="molecule type" value="Genomic_DNA"/>
</dbReference>
<dbReference type="PANTHER" id="PTHR43685:SF2">
    <property type="entry name" value="GLYCOSYLTRANSFERASE 2-LIKE DOMAIN-CONTAINING PROTEIN"/>
    <property type="match status" value="1"/>
</dbReference>